<keyword evidence="2" id="KW-1185">Reference proteome</keyword>
<comment type="caution">
    <text evidence="1">The sequence shown here is derived from an EMBL/GenBank/DDBJ whole genome shotgun (WGS) entry which is preliminary data.</text>
</comment>
<proteinExistence type="predicted"/>
<reference evidence="1 2" key="1">
    <citation type="submission" date="2019-09" db="EMBL/GenBank/DDBJ databases">
        <title>Genome sequence and assembly of Taibaiella sp.</title>
        <authorList>
            <person name="Chhetri G."/>
        </authorList>
    </citation>
    <scope>NUCLEOTIDE SEQUENCE [LARGE SCALE GENOMIC DNA]</scope>
    <source>
        <strain evidence="1 2">KVB11</strain>
    </source>
</reference>
<dbReference type="InterPro" id="IPR001360">
    <property type="entry name" value="Glyco_hydro_1"/>
</dbReference>
<dbReference type="GO" id="GO:0005975">
    <property type="term" value="P:carbohydrate metabolic process"/>
    <property type="evidence" value="ECO:0007669"/>
    <property type="project" value="InterPro"/>
</dbReference>
<accession>A0A5M6CMB8</accession>
<dbReference type="AlphaFoldDB" id="A0A5M6CMB8"/>
<dbReference type="SUPFAM" id="SSF51445">
    <property type="entry name" value="(Trans)glycosidases"/>
    <property type="match status" value="1"/>
</dbReference>
<dbReference type="Pfam" id="PF00232">
    <property type="entry name" value="Glyco_hydro_1"/>
    <property type="match status" value="1"/>
</dbReference>
<name>A0A5M6CMB8_9BACT</name>
<keyword evidence="1" id="KW-0378">Hydrolase</keyword>
<protein>
    <submittedName>
        <fullName evidence="1">Family 1 glycosylhydrolase</fullName>
    </submittedName>
</protein>
<gene>
    <name evidence="1" type="ORF">F0919_00345</name>
</gene>
<evidence type="ECO:0000313" key="2">
    <source>
        <dbReference type="Proteomes" id="UP000323632"/>
    </source>
</evidence>
<dbReference type="RefSeq" id="WP_150030729.1">
    <property type="nucleotide sequence ID" value="NZ_VWSH01000001.1"/>
</dbReference>
<dbReference type="InterPro" id="IPR017853">
    <property type="entry name" value="GH"/>
</dbReference>
<sequence>MVKLKTEIWGGMECTINRVSDQYFDQFEKTGQYEHLDDLRKVCQLGISKLRFPILWERHHNSPLAWKYTSKQLKLLDSYGVIPIVGLLHHGSGPRFTNLADPAFPELLAAYAHQVAIAYPALKYYTPVNEPLTTARFSGLYGYWYPHATDEMTFCKIFLHQLKGIVLSMQSIRKVNPDAELIQTEDLCKIHSTISLQYQADFENERRWWTYDFLTSKVTKEHMAWNYFTNLGIHENELQFFIDNPCVPAVAGFNYYVTSERYLDDNIHDYPPAMRAGNSHAVYIDTEAVRSGHAKGLKALMSEAWERYNIPMAITECHLSCTREQQLRWFNQQWKTAKELNEEDVPIMAITAWSLVGAYDWNSLVTKNNNIYDSGTFKIKGDDTLPTALSYMIRTICMGQEYNHPVLAGPGWWGTDQNKESDVRPIIVIGNKLITEHCKERYLEAINIGDAINLREMIIALNPWAVIAGKAPNDNASETCLELNVKFLIVTDGLGIHEVLDDLIDKPVD</sequence>
<dbReference type="Gene3D" id="3.20.20.80">
    <property type="entry name" value="Glycosidases"/>
    <property type="match status" value="1"/>
</dbReference>
<organism evidence="1 2">
    <name type="scientific">Taibaiella lutea</name>
    <dbReference type="NCBI Taxonomy" id="2608001"/>
    <lineage>
        <taxon>Bacteria</taxon>
        <taxon>Pseudomonadati</taxon>
        <taxon>Bacteroidota</taxon>
        <taxon>Chitinophagia</taxon>
        <taxon>Chitinophagales</taxon>
        <taxon>Chitinophagaceae</taxon>
        <taxon>Taibaiella</taxon>
    </lineage>
</organism>
<dbReference type="GO" id="GO:0004553">
    <property type="term" value="F:hydrolase activity, hydrolyzing O-glycosyl compounds"/>
    <property type="evidence" value="ECO:0007669"/>
    <property type="project" value="InterPro"/>
</dbReference>
<evidence type="ECO:0000313" key="1">
    <source>
        <dbReference type="EMBL" id="KAA5536156.1"/>
    </source>
</evidence>
<dbReference type="EMBL" id="VWSH01000001">
    <property type="protein sequence ID" value="KAA5536156.1"/>
    <property type="molecule type" value="Genomic_DNA"/>
</dbReference>
<dbReference type="Proteomes" id="UP000323632">
    <property type="component" value="Unassembled WGS sequence"/>
</dbReference>